<feature type="region of interest" description="Disordered" evidence="2">
    <location>
        <begin position="1"/>
        <end position="51"/>
    </location>
</feature>
<evidence type="ECO:0008006" key="5">
    <source>
        <dbReference type="Google" id="ProtNLM"/>
    </source>
</evidence>
<dbReference type="PANTHER" id="PTHR43026:SF1">
    <property type="entry name" value="2-HYDROXYACID DEHYDROGENASE HOMOLOG 1-RELATED"/>
    <property type="match status" value="1"/>
</dbReference>
<gene>
    <name evidence="3" type="ORF">GCM10010393_34740</name>
</gene>
<dbReference type="PANTHER" id="PTHR43026">
    <property type="entry name" value="2-HYDROXYACID DEHYDROGENASE HOMOLOG 1-RELATED"/>
    <property type="match status" value="1"/>
</dbReference>
<evidence type="ECO:0000313" key="4">
    <source>
        <dbReference type="Proteomes" id="UP001499942"/>
    </source>
</evidence>
<accession>A0ABN3MCR9</accession>
<sequence>MAGCACGGAPRPRHARGSCDAARRHPPALLPAAFTGPRLRSRPARERRDHEEKAGLFYVDKSVGGIADDTLARLTTFPRVLISSHQGYFTRTAVGQIVDATVRNIDDYLAGRVNENTLVSPSAGDR</sequence>
<comment type="caution">
    <text evidence="3">The sequence shown here is derived from an EMBL/GenBank/DDBJ whole genome shotgun (WGS) entry which is preliminary data.</text>
</comment>
<keyword evidence="4" id="KW-1185">Reference proteome</keyword>
<dbReference type="Gene3D" id="3.40.50.720">
    <property type="entry name" value="NAD(P)-binding Rossmann-like Domain"/>
    <property type="match status" value="2"/>
</dbReference>
<evidence type="ECO:0000313" key="3">
    <source>
        <dbReference type="EMBL" id="GAA2499485.1"/>
    </source>
</evidence>
<proteinExistence type="predicted"/>
<name>A0ABN3MCR9_9ACTN</name>
<dbReference type="EMBL" id="BAAASR010000018">
    <property type="protein sequence ID" value="GAA2499485.1"/>
    <property type="molecule type" value="Genomic_DNA"/>
</dbReference>
<evidence type="ECO:0000256" key="1">
    <source>
        <dbReference type="ARBA" id="ARBA00023027"/>
    </source>
</evidence>
<organism evidence="3 4">
    <name type="scientific">Streptomyces gobitricini</name>
    <dbReference type="NCBI Taxonomy" id="68211"/>
    <lineage>
        <taxon>Bacteria</taxon>
        <taxon>Bacillati</taxon>
        <taxon>Actinomycetota</taxon>
        <taxon>Actinomycetes</taxon>
        <taxon>Kitasatosporales</taxon>
        <taxon>Streptomycetaceae</taxon>
        <taxon>Streptomyces</taxon>
    </lineage>
</organism>
<dbReference type="Proteomes" id="UP001499942">
    <property type="component" value="Unassembled WGS sequence"/>
</dbReference>
<protein>
    <recommendedName>
        <fullName evidence="5">D-isomer specific 2-hydroxyacid dehydrogenase NAD-binding domain-containing protein</fullName>
    </recommendedName>
</protein>
<keyword evidence="1" id="KW-0520">NAD</keyword>
<reference evidence="3 4" key="1">
    <citation type="journal article" date="2019" name="Int. J. Syst. Evol. Microbiol.">
        <title>The Global Catalogue of Microorganisms (GCM) 10K type strain sequencing project: providing services to taxonomists for standard genome sequencing and annotation.</title>
        <authorList>
            <consortium name="The Broad Institute Genomics Platform"/>
            <consortium name="The Broad Institute Genome Sequencing Center for Infectious Disease"/>
            <person name="Wu L."/>
            <person name="Ma J."/>
        </authorList>
    </citation>
    <scope>NUCLEOTIDE SEQUENCE [LARGE SCALE GENOMIC DNA]</scope>
    <source>
        <strain evidence="3 4">JCM 5062</strain>
    </source>
</reference>
<dbReference type="InterPro" id="IPR058205">
    <property type="entry name" value="D-LDH-like"/>
</dbReference>
<evidence type="ECO:0000256" key="2">
    <source>
        <dbReference type="SAM" id="MobiDB-lite"/>
    </source>
</evidence>